<evidence type="ECO:0000256" key="4">
    <source>
        <dbReference type="ARBA" id="ARBA00022970"/>
    </source>
</evidence>
<dbReference type="AlphaFoldDB" id="A0A2N9H7L6"/>
<dbReference type="InterPro" id="IPR013057">
    <property type="entry name" value="AA_transpt_TM"/>
</dbReference>
<organism evidence="9">
    <name type="scientific">Fagus sylvatica</name>
    <name type="common">Beechnut</name>
    <dbReference type="NCBI Taxonomy" id="28930"/>
    <lineage>
        <taxon>Eukaryota</taxon>
        <taxon>Viridiplantae</taxon>
        <taxon>Streptophyta</taxon>
        <taxon>Embryophyta</taxon>
        <taxon>Tracheophyta</taxon>
        <taxon>Spermatophyta</taxon>
        <taxon>Magnoliopsida</taxon>
        <taxon>eudicotyledons</taxon>
        <taxon>Gunneridae</taxon>
        <taxon>Pentapetalae</taxon>
        <taxon>rosids</taxon>
        <taxon>fabids</taxon>
        <taxon>Fagales</taxon>
        <taxon>Fagaceae</taxon>
        <taxon>Fagus</taxon>
    </lineage>
</organism>
<accession>A0A2N9H7L6</accession>
<dbReference type="PANTHER" id="PTHR22950:SF698">
    <property type="entry name" value="AMINO ACID TRANSPORTER TRANSMEMBRANE DOMAIN-CONTAINING PROTEIN"/>
    <property type="match status" value="1"/>
</dbReference>
<dbReference type="GO" id="GO:0005774">
    <property type="term" value="C:vacuolar membrane"/>
    <property type="evidence" value="ECO:0007669"/>
    <property type="project" value="TreeGrafter"/>
</dbReference>
<evidence type="ECO:0000256" key="5">
    <source>
        <dbReference type="ARBA" id="ARBA00022989"/>
    </source>
</evidence>
<feature type="domain" description="Amino acid transporter transmembrane" evidence="8">
    <location>
        <begin position="3"/>
        <end position="239"/>
    </location>
</feature>
<feature type="transmembrane region" description="Helical" evidence="7">
    <location>
        <begin position="165"/>
        <end position="189"/>
    </location>
</feature>
<keyword evidence="3 7" id="KW-0812">Transmembrane</keyword>
<evidence type="ECO:0000256" key="3">
    <source>
        <dbReference type="ARBA" id="ARBA00022692"/>
    </source>
</evidence>
<evidence type="ECO:0000313" key="9">
    <source>
        <dbReference type="EMBL" id="SPD07905.1"/>
    </source>
</evidence>
<reference evidence="9" key="1">
    <citation type="submission" date="2018-02" db="EMBL/GenBank/DDBJ databases">
        <authorList>
            <person name="Cohen D.B."/>
            <person name="Kent A.D."/>
        </authorList>
    </citation>
    <scope>NUCLEOTIDE SEQUENCE</scope>
</reference>
<evidence type="ECO:0000256" key="7">
    <source>
        <dbReference type="SAM" id="Phobius"/>
    </source>
</evidence>
<feature type="transmembrane region" description="Helical" evidence="7">
    <location>
        <begin position="64"/>
        <end position="83"/>
    </location>
</feature>
<name>A0A2N9H7L6_FAGSY</name>
<evidence type="ECO:0000256" key="6">
    <source>
        <dbReference type="ARBA" id="ARBA00023136"/>
    </source>
</evidence>
<dbReference type="EMBL" id="OIVN01002979">
    <property type="protein sequence ID" value="SPD07905.1"/>
    <property type="molecule type" value="Genomic_DNA"/>
</dbReference>
<gene>
    <name evidence="9" type="ORF">FSB_LOCUS35787</name>
</gene>
<comment type="subcellular location">
    <subcellularLocation>
        <location evidence="1">Membrane</location>
        <topology evidence="1">Multi-pass membrane protein</topology>
    </subcellularLocation>
</comment>
<evidence type="ECO:0000256" key="2">
    <source>
        <dbReference type="ARBA" id="ARBA00022448"/>
    </source>
</evidence>
<feature type="transmembrane region" description="Helical" evidence="7">
    <location>
        <begin position="132"/>
        <end position="153"/>
    </location>
</feature>
<feature type="transmembrane region" description="Helical" evidence="7">
    <location>
        <begin position="209"/>
        <end position="230"/>
    </location>
</feature>
<evidence type="ECO:0000259" key="8">
    <source>
        <dbReference type="Pfam" id="PF01490"/>
    </source>
</evidence>
<keyword evidence="4" id="KW-0029">Amino-acid transport</keyword>
<feature type="transmembrane region" description="Helical" evidence="7">
    <location>
        <begin position="24"/>
        <end position="44"/>
    </location>
</feature>
<protein>
    <recommendedName>
        <fullName evidence="8">Amino acid transporter transmembrane domain-containing protein</fullName>
    </recommendedName>
</protein>
<keyword evidence="6 7" id="KW-0472">Membrane</keyword>
<keyword evidence="5 7" id="KW-1133">Transmembrane helix</keyword>
<evidence type="ECO:0000256" key="1">
    <source>
        <dbReference type="ARBA" id="ARBA00004141"/>
    </source>
</evidence>
<dbReference type="GO" id="GO:0015179">
    <property type="term" value="F:L-amino acid transmembrane transporter activity"/>
    <property type="evidence" value="ECO:0007669"/>
    <property type="project" value="TreeGrafter"/>
</dbReference>
<sequence length="245" mass="26699">MESNPSIKTYPDIGYHAFGRKGRIIVSTFAYLELYLVPTGFLILEGDNLFKLFPNASLEVAGHYIGGKQIFIVGAGLVILPTMWLKDLRLLSFVSAGGILSCVILIGSILWVGVVDGVGFSGKGKLFELAGIPTAVSLYAFCYGAHSVFPTLYSSMKDKSQFSKVLFISFGLSTLSYILMAILGYLMFGQDVQSQVTLNLPTRLVSSKIAIYTTLVGPIAKYALIATPIAHAIERRLPRYYNNSS</sequence>
<dbReference type="PANTHER" id="PTHR22950">
    <property type="entry name" value="AMINO ACID TRANSPORTER"/>
    <property type="match status" value="1"/>
</dbReference>
<keyword evidence="2" id="KW-0813">Transport</keyword>
<feature type="transmembrane region" description="Helical" evidence="7">
    <location>
        <begin position="90"/>
        <end position="112"/>
    </location>
</feature>
<proteinExistence type="predicted"/>
<dbReference type="Pfam" id="PF01490">
    <property type="entry name" value="Aa_trans"/>
    <property type="match status" value="1"/>
</dbReference>